<keyword evidence="1" id="KW-0472">Membrane</keyword>
<accession>A0ABW1QFH5</accession>
<proteinExistence type="predicted"/>
<dbReference type="Proteomes" id="UP001596244">
    <property type="component" value="Unassembled WGS sequence"/>
</dbReference>
<dbReference type="EMBL" id="JBHSQE010000009">
    <property type="protein sequence ID" value="MFC6147340.1"/>
    <property type="molecule type" value="Genomic_DNA"/>
</dbReference>
<evidence type="ECO:0008006" key="4">
    <source>
        <dbReference type="Google" id="ProtNLM"/>
    </source>
</evidence>
<evidence type="ECO:0000313" key="3">
    <source>
        <dbReference type="Proteomes" id="UP001596244"/>
    </source>
</evidence>
<evidence type="ECO:0000313" key="2">
    <source>
        <dbReference type="EMBL" id="MFC6147340.1"/>
    </source>
</evidence>
<gene>
    <name evidence="2" type="ORF">ACFPUZ_11070</name>
</gene>
<organism evidence="2 3">
    <name type="scientific">Corynebacterium nasicanis</name>
    <dbReference type="NCBI Taxonomy" id="1448267"/>
    <lineage>
        <taxon>Bacteria</taxon>
        <taxon>Bacillati</taxon>
        <taxon>Actinomycetota</taxon>
        <taxon>Actinomycetes</taxon>
        <taxon>Mycobacteriales</taxon>
        <taxon>Corynebacteriaceae</taxon>
        <taxon>Corynebacterium</taxon>
    </lineage>
</organism>
<keyword evidence="3" id="KW-1185">Reference proteome</keyword>
<evidence type="ECO:0000256" key="1">
    <source>
        <dbReference type="SAM" id="Phobius"/>
    </source>
</evidence>
<name>A0ABW1QFH5_9CORY</name>
<dbReference type="RefSeq" id="WP_377001959.1">
    <property type="nucleotide sequence ID" value="NZ_JBHSQE010000009.1"/>
</dbReference>
<keyword evidence="1" id="KW-1133">Transmembrane helix</keyword>
<protein>
    <recommendedName>
        <fullName evidence="4">Alkaline shock response membrane anchor protein AmaP</fullName>
    </recommendedName>
</protein>
<keyword evidence="1" id="KW-0812">Transmembrane</keyword>
<sequence>MNRRINYFDRIVVLLVGLLILAGGAWAVGLYLDVPLAQRLTDIINFPAWRAAPDQPWFDWALAGLMVVSALLGGWLIALNVRRYRLSRITSPTSDASGTITLNLATLAGAVAKELEEHPRVDSVLHSVTEYWNRPTMTITVRARPGADILALRETLEAAERDVRAAIPGIDVDTVYRLHLLPPDA</sequence>
<comment type="caution">
    <text evidence="2">The sequence shown here is derived from an EMBL/GenBank/DDBJ whole genome shotgun (WGS) entry which is preliminary data.</text>
</comment>
<feature type="transmembrane region" description="Helical" evidence="1">
    <location>
        <begin position="57"/>
        <end position="79"/>
    </location>
</feature>
<reference evidence="3" key="1">
    <citation type="journal article" date="2019" name="Int. J. Syst. Evol. Microbiol.">
        <title>The Global Catalogue of Microorganisms (GCM) 10K type strain sequencing project: providing services to taxonomists for standard genome sequencing and annotation.</title>
        <authorList>
            <consortium name="The Broad Institute Genomics Platform"/>
            <consortium name="The Broad Institute Genome Sequencing Center for Infectious Disease"/>
            <person name="Wu L."/>
            <person name="Ma J."/>
        </authorList>
    </citation>
    <scope>NUCLEOTIDE SEQUENCE [LARGE SCALE GENOMIC DNA]</scope>
    <source>
        <strain evidence="3">CCUG 51943</strain>
    </source>
</reference>